<gene>
    <name evidence="2" type="ORF">F0562_030840</name>
</gene>
<evidence type="ECO:0000256" key="1">
    <source>
        <dbReference type="SAM" id="MobiDB-lite"/>
    </source>
</evidence>
<dbReference type="Proteomes" id="UP000325577">
    <property type="component" value="Linkage Group LG17"/>
</dbReference>
<feature type="region of interest" description="Disordered" evidence="1">
    <location>
        <begin position="1"/>
        <end position="36"/>
    </location>
</feature>
<evidence type="ECO:0000313" key="2">
    <source>
        <dbReference type="EMBL" id="KAA8535840.1"/>
    </source>
</evidence>
<keyword evidence="3" id="KW-1185">Reference proteome</keyword>
<reference evidence="2 3" key="1">
    <citation type="submission" date="2019-09" db="EMBL/GenBank/DDBJ databases">
        <title>A chromosome-level genome assembly of the Chinese tupelo Nyssa sinensis.</title>
        <authorList>
            <person name="Yang X."/>
            <person name="Kang M."/>
            <person name="Yang Y."/>
            <person name="Xiong H."/>
            <person name="Wang M."/>
            <person name="Zhang Z."/>
            <person name="Wang Z."/>
            <person name="Wu H."/>
            <person name="Ma T."/>
            <person name="Liu J."/>
            <person name="Xi Z."/>
        </authorList>
    </citation>
    <scope>NUCLEOTIDE SEQUENCE [LARGE SCALE GENOMIC DNA]</scope>
    <source>
        <strain evidence="2">J267</strain>
        <tissue evidence="2">Leaf</tissue>
    </source>
</reference>
<protein>
    <submittedName>
        <fullName evidence="2">Uncharacterized protein</fullName>
    </submittedName>
</protein>
<dbReference type="OrthoDB" id="1939306at2759"/>
<proteinExistence type="predicted"/>
<accession>A0A5J5AZW9</accession>
<organism evidence="2 3">
    <name type="scientific">Nyssa sinensis</name>
    <dbReference type="NCBI Taxonomy" id="561372"/>
    <lineage>
        <taxon>Eukaryota</taxon>
        <taxon>Viridiplantae</taxon>
        <taxon>Streptophyta</taxon>
        <taxon>Embryophyta</taxon>
        <taxon>Tracheophyta</taxon>
        <taxon>Spermatophyta</taxon>
        <taxon>Magnoliopsida</taxon>
        <taxon>eudicotyledons</taxon>
        <taxon>Gunneridae</taxon>
        <taxon>Pentapetalae</taxon>
        <taxon>asterids</taxon>
        <taxon>Cornales</taxon>
        <taxon>Nyssaceae</taxon>
        <taxon>Nyssa</taxon>
    </lineage>
</organism>
<evidence type="ECO:0000313" key="3">
    <source>
        <dbReference type="Proteomes" id="UP000325577"/>
    </source>
</evidence>
<feature type="compositionally biased region" description="Polar residues" evidence="1">
    <location>
        <begin position="1"/>
        <end position="10"/>
    </location>
</feature>
<dbReference type="EMBL" id="CM018040">
    <property type="protein sequence ID" value="KAA8535840.1"/>
    <property type="molecule type" value="Genomic_DNA"/>
</dbReference>
<name>A0A5J5AZW9_9ASTE</name>
<sequence length="114" mass="12353">MGLGGISNTVWIDGEGTNRGGDGTEHDPKGGRHCNQYQHSRSCRQCCARPRSPDRGGEGATMGLGLATTDETIANDVALEVVDWTVVEITGKEDRDELFVNFDDIDRKSSNTVK</sequence>
<dbReference type="AlphaFoldDB" id="A0A5J5AZW9"/>